<evidence type="ECO:0000259" key="2">
    <source>
        <dbReference type="Pfam" id="PF08239"/>
    </source>
</evidence>
<dbReference type="AlphaFoldDB" id="A0A850Q7I4"/>
<proteinExistence type="predicted"/>
<feature type="domain" description="SH3b" evidence="2">
    <location>
        <begin position="125"/>
        <end position="174"/>
    </location>
</feature>
<dbReference type="EMBL" id="JABCJE010000010">
    <property type="protein sequence ID" value="NVO24913.1"/>
    <property type="molecule type" value="Genomic_DNA"/>
</dbReference>
<dbReference type="InterPro" id="IPR003646">
    <property type="entry name" value="SH3-like_bac-type"/>
</dbReference>
<dbReference type="Gene3D" id="2.30.30.40">
    <property type="entry name" value="SH3 Domains"/>
    <property type="match status" value="1"/>
</dbReference>
<keyword evidence="1" id="KW-0732">Signal</keyword>
<name>A0A850Q7I4_9RHOB</name>
<sequence>MKKIHAVFLFCLLFPGFCLANESLSERAARLAVDSCTVSSVQGVVRNSRNNLVLSSSGSSQNIEVTEESWNGIQQVLREHQQIESANYRECVRELTKRFIEAEAIALPQFVTCYVDDVRPPDDWLALRTEPSTSRGVRLAKLAPGESIKFLGDRTGDWHRVETADGSVGWVSWKLPRWISC</sequence>
<feature type="chain" id="PRO_5032366187" evidence="1">
    <location>
        <begin position="21"/>
        <end position="181"/>
    </location>
</feature>
<evidence type="ECO:0000313" key="3">
    <source>
        <dbReference type="EMBL" id="NVO24913.1"/>
    </source>
</evidence>
<gene>
    <name evidence="3" type="ORF">HJ536_16275</name>
</gene>
<feature type="signal peptide" evidence="1">
    <location>
        <begin position="1"/>
        <end position="20"/>
    </location>
</feature>
<comment type="caution">
    <text evidence="3">The sequence shown here is derived from an EMBL/GenBank/DDBJ whole genome shotgun (WGS) entry which is preliminary data.</text>
</comment>
<evidence type="ECO:0000313" key="4">
    <source>
        <dbReference type="Proteomes" id="UP000592216"/>
    </source>
</evidence>
<dbReference type="Proteomes" id="UP000592216">
    <property type="component" value="Unassembled WGS sequence"/>
</dbReference>
<accession>A0A850Q7I4</accession>
<organism evidence="3 4">
    <name type="scientific">Donghicola mangrovi</name>
    <dbReference type="NCBI Taxonomy" id="2729614"/>
    <lineage>
        <taxon>Bacteria</taxon>
        <taxon>Pseudomonadati</taxon>
        <taxon>Pseudomonadota</taxon>
        <taxon>Alphaproteobacteria</taxon>
        <taxon>Rhodobacterales</taxon>
        <taxon>Roseobacteraceae</taxon>
        <taxon>Donghicola</taxon>
    </lineage>
</organism>
<protein>
    <submittedName>
        <fullName evidence="3">SH3 domain-containing protein</fullName>
    </submittedName>
</protein>
<dbReference type="RefSeq" id="WP_177158525.1">
    <property type="nucleotide sequence ID" value="NZ_JABCJE010000010.1"/>
</dbReference>
<dbReference type="Pfam" id="PF08239">
    <property type="entry name" value="SH3_3"/>
    <property type="match status" value="1"/>
</dbReference>
<reference evidence="3 4" key="1">
    <citation type="submission" date="2020-04" db="EMBL/GenBank/DDBJ databases">
        <title>Donghicola sp., a member of the Rhodobacteraceae family isolated from mangrove forest in Thailand.</title>
        <authorList>
            <person name="Charoenyingcharoen P."/>
            <person name="Yukphan P."/>
        </authorList>
    </citation>
    <scope>NUCLEOTIDE SEQUENCE [LARGE SCALE GENOMIC DNA]</scope>
    <source>
        <strain evidence="3 4">B5-SW-15</strain>
    </source>
</reference>
<evidence type="ECO:0000256" key="1">
    <source>
        <dbReference type="SAM" id="SignalP"/>
    </source>
</evidence>